<evidence type="ECO:0000313" key="2">
    <source>
        <dbReference type="EMBL" id="KAF2705497.1"/>
    </source>
</evidence>
<feature type="region of interest" description="Disordered" evidence="1">
    <location>
        <begin position="1"/>
        <end position="35"/>
    </location>
</feature>
<feature type="region of interest" description="Disordered" evidence="1">
    <location>
        <begin position="331"/>
        <end position="500"/>
    </location>
</feature>
<dbReference type="Proteomes" id="UP000799428">
    <property type="component" value="Unassembled WGS sequence"/>
</dbReference>
<dbReference type="AlphaFoldDB" id="A0A6G1JZB1"/>
<feature type="compositionally biased region" description="Basic residues" evidence="1">
    <location>
        <begin position="335"/>
        <end position="346"/>
    </location>
</feature>
<evidence type="ECO:0000313" key="3">
    <source>
        <dbReference type="Proteomes" id="UP000799428"/>
    </source>
</evidence>
<feature type="compositionally biased region" description="Pro residues" evidence="1">
    <location>
        <begin position="25"/>
        <end position="34"/>
    </location>
</feature>
<evidence type="ECO:0000256" key="1">
    <source>
        <dbReference type="SAM" id="MobiDB-lite"/>
    </source>
</evidence>
<gene>
    <name evidence="2" type="ORF">K504DRAFT_448562</name>
</gene>
<feature type="compositionally biased region" description="Basic and acidic residues" evidence="1">
    <location>
        <begin position="471"/>
        <end position="492"/>
    </location>
</feature>
<name>A0A6G1JZB1_9PLEO</name>
<dbReference type="EMBL" id="MU005778">
    <property type="protein sequence ID" value="KAF2705497.1"/>
    <property type="molecule type" value="Genomic_DNA"/>
</dbReference>
<dbReference type="OrthoDB" id="3892429at2759"/>
<protein>
    <submittedName>
        <fullName evidence="2">Uncharacterized protein</fullName>
    </submittedName>
</protein>
<accession>A0A6G1JZB1</accession>
<feature type="compositionally biased region" description="Polar residues" evidence="1">
    <location>
        <begin position="444"/>
        <end position="456"/>
    </location>
</feature>
<proteinExistence type="predicted"/>
<organism evidence="2 3">
    <name type="scientific">Pleomassaria siparia CBS 279.74</name>
    <dbReference type="NCBI Taxonomy" id="1314801"/>
    <lineage>
        <taxon>Eukaryota</taxon>
        <taxon>Fungi</taxon>
        <taxon>Dikarya</taxon>
        <taxon>Ascomycota</taxon>
        <taxon>Pezizomycotina</taxon>
        <taxon>Dothideomycetes</taxon>
        <taxon>Pleosporomycetidae</taxon>
        <taxon>Pleosporales</taxon>
        <taxon>Pleomassariaceae</taxon>
        <taxon>Pleomassaria</taxon>
    </lineage>
</organism>
<sequence>MSPAPITQDAATFATPPISTTMAPPVAPPKPTVSPVPQNFDDIFHHKFMHIINQFRDDPNTGPLTQKDRKAFIQTAYERTDDVYYGGRALTDNDIKMRALTKVFYKVLAEEPWSDEWIRPHDVERKLSRFEMHKDSVELAARHGIFTPREAIVAARRVQTEMLTKPDARTPRGPWDDIEIIYIPGTVSSHATNAIDRQTTYPVSVSSVANILHTHICRDMIRPHAMAEKFVSCSDTEELTRLRKFACDICDFAPHLLDNDNISLLIVLLILTRSEICKRFSNNGIRIEGSTISHRRAECMKQKLGWKTQDDKKPFDNVALEFQTRVKNACFPAPRAHRSGPRKPAVRKSSTAPPTPDTSIPKARTPKDQPPISLYAPPQVRTPSSNPQMFVPRHHEVNTGINIPAPKVPMKMWQDPPTQIRDPDVPKTTVPAKRPGSPLGPPTLTRTNPAAQVEQASSKKRTSPGAQGKQTPEKAAEPKKQVRETRAKKARDSLAAATSS</sequence>
<reference evidence="2" key="1">
    <citation type="journal article" date="2020" name="Stud. Mycol.">
        <title>101 Dothideomycetes genomes: a test case for predicting lifestyles and emergence of pathogens.</title>
        <authorList>
            <person name="Haridas S."/>
            <person name="Albert R."/>
            <person name="Binder M."/>
            <person name="Bloem J."/>
            <person name="Labutti K."/>
            <person name="Salamov A."/>
            <person name="Andreopoulos B."/>
            <person name="Baker S."/>
            <person name="Barry K."/>
            <person name="Bills G."/>
            <person name="Bluhm B."/>
            <person name="Cannon C."/>
            <person name="Castanera R."/>
            <person name="Culley D."/>
            <person name="Daum C."/>
            <person name="Ezra D."/>
            <person name="Gonzalez J."/>
            <person name="Henrissat B."/>
            <person name="Kuo A."/>
            <person name="Liang C."/>
            <person name="Lipzen A."/>
            <person name="Lutzoni F."/>
            <person name="Magnuson J."/>
            <person name="Mondo S."/>
            <person name="Nolan M."/>
            <person name="Ohm R."/>
            <person name="Pangilinan J."/>
            <person name="Park H.-J."/>
            <person name="Ramirez L."/>
            <person name="Alfaro M."/>
            <person name="Sun H."/>
            <person name="Tritt A."/>
            <person name="Yoshinaga Y."/>
            <person name="Zwiers L.-H."/>
            <person name="Turgeon B."/>
            <person name="Goodwin S."/>
            <person name="Spatafora J."/>
            <person name="Crous P."/>
            <person name="Grigoriev I."/>
        </authorList>
    </citation>
    <scope>NUCLEOTIDE SEQUENCE</scope>
    <source>
        <strain evidence="2">CBS 279.74</strain>
    </source>
</reference>
<keyword evidence="3" id="KW-1185">Reference proteome</keyword>